<reference evidence="1" key="1">
    <citation type="submission" date="2021-01" db="EMBL/GenBank/DDBJ databases">
        <authorList>
            <person name="Corre E."/>
            <person name="Pelletier E."/>
            <person name="Niang G."/>
            <person name="Scheremetjew M."/>
            <person name="Finn R."/>
            <person name="Kale V."/>
            <person name="Holt S."/>
            <person name="Cochrane G."/>
            <person name="Meng A."/>
            <person name="Brown T."/>
            <person name="Cohen L."/>
        </authorList>
    </citation>
    <scope>NUCLEOTIDE SEQUENCE</scope>
    <source>
        <strain evidence="1">GSO104</strain>
    </source>
</reference>
<organism evidence="1">
    <name type="scientific">Ditylum brightwellii</name>
    <dbReference type="NCBI Taxonomy" id="49249"/>
    <lineage>
        <taxon>Eukaryota</taxon>
        <taxon>Sar</taxon>
        <taxon>Stramenopiles</taxon>
        <taxon>Ochrophyta</taxon>
        <taxon>Bacillariophyta</taxon>
        <taxon>Mediophyceae</taxon>
        <taxon>Lithodesmiophycidae</taxon>
        <taxon>Lithodesmiales</taxon>
        <taxon>Lithodesmiaceae</taxon>
        <taxon>Ditylum</taxon>
    </lineage>
</organism>
<evidence type="ECO:0000313" key="1">
    <source>
        <dbReference type="EMBL" id="CAE4615698.1"/>
    </source>
</evidence>
<dbReference type="Pfam" id="PF06626">
    <property type="entry name" value="DUF1152"/>
    <property type="match status" value="1"/>
</dbReference>
<name>A0A7S4VK63_9STRA</name>
<protein>
    <recommendedName>
        <fullName evidence="2">DUF1152 domain-containing protein</fullName>
    </recommendedName>
</protein>
<sequence>MPNPNAASHPPNQNEPILKSPTSSFLSPPFLQHLASPTIQKVVIVGCGGGFDFVHSMLFYPESRQMGKEIIIVSNSFGDVEHFESEPLSSQYDATPSMDVRLVTAKTGHLQRSVYAPELHVLAFLDEQFPEEAPHSMYACYARDNVVPAFSRFLESLGADALVAVDGGSDSLMVGDEEDLGDPIEDAVTVCSINECSANLKILFLVGLGCDRFNGVSDASSLRAIAELTRDDGFFGCLSVCGSPLTFYQSCLDYINANQSFQSVLAGCISASGRGFFGDEKESADAEGTPRVSAGSCFLWPLMPILWAFDIDTVSRRSRIVSWVKHANSMRELHQILRYKRQVTDLRGVEELPRHVDYRC</sequence>
<accession>A0A7S4VK63</accession>
<dbReference type="EMBL" id="HBNS01024567">
    <property type="protein sequence ID" value="CAE4615698.1"/>
    <property type="molecule type" value="Transcribed_RNA"/>
</dbReference>
<evidence type="ECO:0008006" key="2">
    <source>
        <dbReference type="Google" id="ProtNLM"/>
    </source>
</evidence>
<proteinExistence type="predicted"/>
<dbReference type="InterPro" id="IPR010581">
    <property type="entry name" value="DUF1152"/>
</dbReference>
<dbReference type="AlphaFoldDB" id="A0A7S4VK63"/>
<gene>
    <name evidence="1" type="ORF">DBRI00130_LOCUS19356</name>
</gene>